<evidence type="ECO:0000313" key="2">
    <source>
        <dbReference type="Proteomes" id="UP001549146"/>
    </source>
</evidence>
<dbReference type="Proteomes" id="UP001549146">
    <property type="component" value="Unassembled WGS sequence"/>
</dbReference>
<dbReference type="EMBL" id="JBEPMO010000003">
    <property type="protein sequence ID" value="MET3731308.1"/>
    <property type="molecule type" value="Genomic_DNA"/>
</dbReference>
<evidence type="ECO:0000313" key="1">
    <source>
        <dbReference type="EMBL" id="MET3731308.1"/>
    </source>
</evidence>
<comment type="caution">
    <text evidence="1">The sequence shown here is derived from an EMBL/GenBank/DDBJ whole genome shotgun (WGS) entry which is preliminary data.</text>
</comment>
<proteinExistence type="predicted"/>
<gene>
    <name evidence="1" type="ORF">ABID46_000875</name>
</gene>
<organism evidence="1 2">
    <name type="scientific">Moheibacter stercoris</name>
    <dbReference type="NCBI Taxonomy" id="1628251"/>
    <lineage>
        <taxon>Bacteria</taxon>
        <taxon>Pseudomonadati</taxon>
        <taxon>Bacteroidota</taxon>
        <taxon>Flavobacteriia</taxon>
        <taxon>Flavobacteriales</taxon>
        <taxon>Weeksellaceae</taxon>
        <taxon>Moheibacter</taxon>
    </lineage>
</organism>
<name>A0ABV2LRV5_9FLAO</name>
<keyword evidence="2" id="KW-1185">Reference proteome</keyword>
<protein>
    <submittedName>
        <fullName evidence="1">Uncharacterized protein</fullName>
    </submittedName>
</protein>
<sequence>MMINYSGSIAVDFSRLKGIRKEYLPKGGNLVFEMDDLCQWIENPFTEEKELQSFPNSPIKFYFELTDHLDGCFDE</sequence>
<accession>A0ABV2LRV5</accession>
<dbReference type="RefSeq" id="WP_354507440.1">
    <property type="nucleotide sequence ID" value="NZ_JBEPMO010000003.1"/>
</dbReference>
<reference evidence="1 2" key="1">
    <citation type="submission" date="2024-06" db="EMBL/GenBank/DDBJ databases">
        <title>Genomic Encyclopedia of Type Strains, Phase IV (KMG-IV): sequencing the most valuable type-strain genomes for metagenomic binning, comparative biology and taxonomic classification.</title>
        <authorList>
            <person name="Goeker M."/>
        </authorList>
    </citation>
    <scope>NUCLEOTIDE SEQUENCE [LARGE SCALE GENOMIC DNA]</scope>
    <source>
        <strain evidence="1 2">DSM 29388</strain>
    </source>
</reference>